<accession>A0AA37F7R2</accession>
<evidence type="ECO:0008006" key="3">
    <source>
        <dbReference type="Google" id="ProtNLM"/>
    </source>
</evidence>
<dbReference type="AlphaFoldDB" id="A0AA37F7R2"/>
<evidence type="ECO:0000313" key="2">
    <source>
        <dbReference type="Proteomes" id="UP000627984"/>
    </source>
</evidence>
<dbReference type="RefSeq" id="WP_191897710.1">
    <property type="nucleotide sequence ID" value="NZ_BMQD01000025.1"/>
</dbReference>
<dbReference type="Pfam" id="PF08962">
    <property type="entry name" value="Rv2632c-like"/>
    <property type="match status" value="1"/>
</dbReference>
<sequence>MEAKQWTVQIYITEDGDDTSARAVLTTRDTDHLAGLGHSHRNPADYPIPEIGDELAVARALADLTNKLLVTTSRDLAQVTAPSPPERSW</sequence>
<organism evidence="1 2">
    <name type="scientific">Planomonospora parontospora</name>
    <dbReference type="NCBI Taxonomy" id="58119"/>
    <lineage>
        <taxon>Bacteria</taxon>
        <taxon>Bacillati</taxon>
        <taxon>Actinomycetota</taxon>
        <taxon>Actinomycetes</taxon>
        <taxon>Streptosporangiales</taxon>
        <taxon>Streptosporangiaceae</taxon>
        <taxon>Planomonospora</taxon>
    </lineage>
</organism>
<proteinExistence type="predicted"/>
<dbReference type="Proteomes" id="UP000627984">
    <property type="component" value="Unassembled WGS sequence"/>
</dbReference>
<dbReference type="SUPFAM" id="SSF143212">
    <property type="entry name" value="Rv2632c-like"/>
    <property type="match status" value="1"/>
</dbReference>
<reference evidence="1" key="2">
    <citation type="submission" date="2022-09" db="EMBL/GenBank/DDBJ databases">
        <authorList>
            <person name="Sun Q."/>
            <person name="Ohkuma M."/>
        </authorList>
    </citation>
    <scope>NUCLEOTIDE SEQUENCE</scope>
    <source>
        <strain evidence="1">JCM 3093</strain>
    </source>
</reference>
<dbReference type="EMBL" id="BMQD01000025">
    <property type="protein sequence ID" value="GGK92094.1"/>
    <property type="molecule type" value="Genomic_DNA"/>
</dbReference>
<dbReference type="InterPro" id="IPR038070">
    <property type="entry name" value="Rv2632c-like_sf"/>
</dbReference>
<name>A0AA37F7R2_9ACTN</name>
<gene>
    <name evidence="1" type="ORF">GCM10010126_59310</name>
</gene>
<dbReference type="Gene3D" id="3.30.160.240">
    <property type="entry name" value="Rv1738"/>
    <property type="match status" value="1"/>
</dbReference>
<protein>
    <recommendedName>
        <fullName evidence="3">DUF1876 domain-containing protein</fullName>
    </recommendedName>
</protein>
<reference evidence="1" key="1">
    <citation type="journal article" date="2014" name="Int. J. Syst. Evol. Microbiol.">
        <title>Complete genome sequence of Corynebacterium casei LMG S-19264T (=DSM 44701T), isolated from a smear-ripened cheese.</title>
        <authorList>
            <consortium name="US DOE Joint Genome Institute (JGI-PGF)"/>
            <person name="Walter F."/>
            <person name="Albersmeier A."/>
            <person name="Kalinowski J."/>
            <person name="Ruckert C."/>
        </authorList>
    </citation>
    <scope>NUCLEOTIDE SEQUENCE</scope>
    <source>
        <strain evidence="1">JCM 3093</strain>
    </source>
</reference>
<dbReference type="InterPro" id="IPR015057">
    <property type="entry name" value="Rv2632c-like"/>
</dbReference>
<evidence type="ECO:0000313" key="1">
    <source>
        <dbReference type="EMBL" id="GGK92094.1"/>
    </source>
</evidence>
<comment type="caution">
    <text evidence="1">The sequence shown here is derived from an EMBL/GenBank/DDBJ whole genome shotgun (WGS) entry which is preliminary data.</text>
</comment>